<dbReference type="InterPro" id="IPR013130">
    <property type="entry name" value="Fe3_Rdtase_TM_dom"/>
</dbReference>
<feature type="transmembrane region" description="Helical" evidence="10">
    <location>
        <begin position="6"/>
        <end position="29"/>
    </location>
</feature>
<feature type="transmembrane region" description="Helical" evidence="10">
    <location>
        <begin position="216"/>
        <end position="238"/>
    </location>
</feature>
<feature type="domain" description="FAD-binding FR-type" evidence="11">
    <location>
        <begin position="239"/>
        <end position="344"/>
    </location>
</feature>
<organism evidence="12 13">
    <name type="scientific">Colletotrichum limetticola</name>
    <dbReference type="NCBI Taxonomy" id="1209924"/>
    <lineage>
        <taxon>Eukaryota</taxon>
        <taxon>Fungi</taxon>
        <taxon>Dikarya</taxon>
        <taxon>Ascomycota</taxon>
        <taxon>Pezizomycotina</taxon>
        <taxon>Sordariomycetes</taxon>
        <taxon>Hypocreomycetidae</taxon>
        <taxon>Glomerellales</taxon>
        <taxon>Glomerellaceae</taxon>
        <taxon>Colletotrichum</taxon>
        <taxon>Colletotrichum acutatum species complex</taxon>
    </lineage>
</organism>
<feature type="transmembrane region" description="Helical" evidence="10">
    <location>
        <begin position="95"/>
        <end position="116"/>
    </location>
</feature>
<feature type="transmembrane region" description="Helical" evidence="10">
    <location>
        <begin position="191"/>
        <end position="210"/>
    </location>
</feature>
<feature type="transmembrane region" description="Helical" evidence="10">
    <location>
        <begin position="63"/>
        <end position="83"/>
    </location>
</feature>
<dbReference type="InterPro" id="IPR051410">
    <property type="entry name" value="Ferric/Cupric_Reductase"/>
</dbReference>
<dbReference type="Gene3D" id="3.40.50.80">
    <property type="entry name" value="Nucleotide-binding domain of ferredoxin-NADP reductase (FNR) module"/>
    <property type="match status" value="1"/>
</dbReference>
<evidence type="ECO:0000256" key="4">
    <source>
        <dbReference type="ARBA" id="ARBA00022475"/>
    </source>
</evidence>
<dbReference type="PANTHER" id="PTHR32361:SF26">
    <property type="entry name" value="FAD-BINDING 8 DOMAIN-CONTAINING PROTEIN-RELATED"/>
    <property type="match status" value="1"/>
</dbReference>
<keyword evidence="4" id="KW-1003">Cell membrane</keyword>
<evidence type="ECO:0000256" key="6">
    <source>
        <dbReference type="ARBA" id="ARBA00022989"/>
    </source>
</evidence>
<dbReference type="Proteomes" id="UP001169217">
    <property type="component" value="Unassembled WGS sequence"/>
</dbReference>
<reference evidence="12" key="1">
    <citation type="submission" date="2023-04" db="EMBL/GenBank/DDBJ databases">
        <title>Colletotrichum limetticola genome sequence.</title>
        <authorList>
            <person name="Baroncelli R."/>
        </authorList>
    </citation>
    <scope>NUCLEOTIDE SEQUENCE</scope>
    <source>
        <strain evidence="12">KLA-Anderson</strain>
    </source>
</reference>
<dbReference type="PANTHER" id="PTHR32361">
    <property type="entry name" value="FERRIC/CUPRIC REDUCTASE TRANSMEMBRANE COMPONENT"/>
    <property type="match status" value="1"/>
</dbReference>
<evidence type="ECO:0000256" key="2">
    <source>
        <dbReference type="ARBA" id="ARBA00012668"/>
    </source>
</evidence>
<evidence type="ECO:0000256" key="9">
    <source>
        <dbReference type="ARBA" id="ARBA00048483"/>
    </source>
</evidence>
<evidence type="ECO:0000256" key="8">
    <source>
        <dbReference type="ARBA" id="ARBA00023136"/>
    </source>
</evidence>
<dbReference type="SUPFAM" id="SSF63380">
    <property type="entry name" value="Riboflavin synthase domain-like"/>
    <property type="match status" value="1"/>
</dbReference>
<evidence type="ECO:0000313" key="13">
    <source>
        <dbReference type="Proteomes" id="UP001169217"/>
    </source>
</evidence>
<protein>
    <recommendedName>
        <fullName evidence="2">ferric-chelate reductase (NADPH)</fullName>
        <ecNumber evidence="2">1.16.1.9</ecNumber>
    </recommendedName>
</protein>
<dbReference type="InterPro" id="IPR039261">
    <property type="entry name" value="FNR_nucleotide-bd"/>
</dbReference>
<comment type="catalytic activity">
    <reaction evidence="9">
        <text>2 a Fe(II)-siderophore + NADP(+) + H(+) = 2 a Fe(III)-siderophore + NADPH</text>
        <dbReference type="Rhea" id="RHEA:28795"/>
        <dbReference type="Rhea" id="RHEA-COMP:11342"/>
        <dbReference type="Rhea" id="RHEA-COMP:11344"/>
        <dbReference type="ChEBI" id="CHEBI:15378"/>
        <dbReference type="ChEBI" id="CHEBI:29033"/>
        <dbReference type="ChEBI" id="CHEBI:29034"/>
        <dbReference type="ChEBI" id="CHEBI:57783"/>
        <dbReference type="ChEBI" id="CHEBI:58349"/>
        <dbReference type="EC" id="1.16.1.9"/>
    </reaction>
</comment>
<dbReference type="PROSITE" id="PS51384">
    <property type="entry name" value="FAD_FR"/>
    <property type="match status" value="1"/>
</dbReference>
<dbReference type="Pfam" id="PF08022">
    <property type="entry name" value="FAD_binding_8"/>
    <property type="match status" value="1"/>
</dbReference>
<evidence type="ECO:0000313" key="12">
    <source>
        <dbReference type="EMBL" id="KAK0373217.1"/>
    </source>
</evidence>
<dbReference type="InterPro" id="IPR013112">
    <property type="entry name" value="FAD-bd_8"/>
</dbReference>
<proteinExistence type="predicted"/>
<keyword evidence="8 10" id="KW-0472">Membrane</keyword>
<name>A0ABQ9PNW5_9PEZI</name>
<keyword evidence="13" id="KW-1185">Reference proteome</keyword>
<keyword evidence="6 10" id="KW-1133">Transmembrane helix</keyword>
<dbReference type="CDD" id="cd06186">
    <property type="entry name" value="NOX_Duox_like_FAD_NADP"/>
    <property type="match status" value="1"/>
</dbReference>
<evidence type="ECO:0000256" key="7">
    <source>
        <dbReference type="ARBA" id="ARBA00023065"/>
    </source>
</evidence>
<dbReference type="Pfam" id="PF01794">
    <property type="entry name" value="Ferric_reduct"/>
    <property type="match status" value="1"/>
</dbReference>
<evidence type="ECO:0000259" key="11">
    <source>
        <dbReference type="PROSITE" id="PS51384"/>
    </source>
</evidence>
<evidence type="ECO:0000256" key="10">
    <source>
        <dbReference type="SAM" id="Phobius"/>
    </source>
</evidence>
<keyword evidence="5 10" id="KW-0812">Transmembrane</keyword>
<keyword evidence="7" id="KW-0406">Ion transport</keyword>
<dbReference type="InterPro" id="IPR017927">
    <property type="entry name" value="FAD-bd_FR_type"/>
</dbReference>
<sequence>MSLNEPVTAAYAICIAGLLVGIAFVNALARTTRLRRRLAHYVERQLSYRFLVHRHSFLGPWNAISLLGPTVYVGVNVFCFLFRQSATLSRSGTLTLLNLAPLFLGPSLGFVADLLGISLSHFMFWHRWQGRVASGMLVVHIFTAMADQRPVGPNQTKDVLVFVGSLSAVSAAFCFLPFLRHHLYELCLRIHQALACLVAAGVCLHLSMMTPSRSWLWLYIYLIVAAILLLAQTCLTAYRNKMLGRTFSRAIVNHTTGTVLVSVELSRPISVEAGQYITLWIPRIGLLESHPFVVTSWGEAAQNTLELFIKPRRGFTSRLLRYSDHRAIPHLAFFSGPHGVSVPVWDYEAVFMMATDHGIAALVPYLRKLVHGYNNCKGRTRQIHLVWQVSSLGKDDAPLRDGRLTGPGIVHAAQSFLNPILDDDTLDQGYILDISIYYDMQKEGMTVEDLGAVAPICAGDESLVEKPPMYTVTASTVAKLLTKYYAPTDGRAGDHPTRVKNFGDRARLFIGTPDVAESLWNEASRLLSHSGGQASTERGDMLLLGEYHGFNRNTNLISVAVSAGADVRDRLHDLAADFPFDPPNPSFVASGQQEAIREYLGKKVWLRELDFQPDD</sequence>
<evidence type="ECO:0000256" key="1">
    <source>
        <dbReference type="ARBA" id="ARBA00004651"/>
    </source>
</evidence>
<accession>A0ABQ9PNW5</accession>
<evidence type="ECO:0000256" key="3">
    <source>
        <dbReference type="ARBA" id="ARBA00022448"/>
    </source>
</evidence>
<comment type="subcellular location">
    <subcellularLocation>
        <location evidence="1">Cell membrane</location>
        <topology evidence="1">Multi-pass membrane protein</topology>
    </subcellularLocation>
</comment>
<keyword evidence="3" id="KW-0813">Transport</keyword>
<evidence type="ECO:0000256" key="5">
    <source>
        <dbReference type="ARBA" id="ARBA00022692"/>
    </source>
</evidence>
<feature type="transmembrane region" description="Helical" evidence="10">
    <location>
        <begin position="128"/>
        <end position="147"/>
    </location>
</feature>
<dbReference type="InterPro" id="IPR017938">
    <property type="entry name" value="Riboflavin_synthase-like_b-brl"/>
</dbReference>
<comment type="caution">
    <text evidence="12">The sequence shown here is derived from an EMBL/GenBank/DDBJ whole genome shotgun (WGS) entry which is preliminary data.</text>
</comment>
<dbReference type="EMBL" id="JARUPT010000320">
    <property type="protein sequence ID" value="KAK0373217.1"/>
    <property type="molecule type" value="Genomic_DNA"/>
</dbReference>
<gene>
    <name evidence="12" type="ORF">CLIM01_09430</name>
</gene>
<feature type="transmembrane region" description="Helical" evidence="10">
    <location>
        <begin position="159"/>
        <end position="179"/>
    </location>
</feature>
<dbReference type="EC" id="1.16.1.9" evidence="2"/>